<feature type="domain" description="DUF4440" evidence="1">
    <location>
        <begin position="25"/>
        <end position="133"/>
    </location>
</feature>
<dbReference type="Gene3D" id="3.10.450.50">
    <property type="match status" value="1"/>
</dbReference>
<dbReference type="EMBL" id="LT629690">
    <property type="protein sequence ID" value="SDF36169.1"/>
    <property type="molecule type" value="Genomic_DNA"/>
</dbReference>
<keyword evidence="3" id="KW-1185">Reference proteome</keyword>
<evidence type="ECO:0000313" key="3">
    <source>
        <dbReference type="Proteomes" id="UP000182427"/>
    </source>
</evidence>
<dbReference type="InterPro" id="IPR027843">
    <property type="entry name" value="DUF4440"/>
</dbReference>
<dbReference type="AlphaFoldDB" id="A0A1G7KH61"/>
<dbReference type="InterPro" id="IPR032710">
    <property type="entry name" value="NTF2-like_dom_sf"/>
</dbReference>
<evidence type="ECO:0000259" key="1">
    <source>
        <dbReference type="Pfam" id="PF14534"/>
    </source>
</evidence>
<dbReference type="SUPFAM" id="SSF54427">
    <property type="entry name" value="NTF2-like"/>
    <property type="match status" value="1"/>
</dbReference>
<name>A0A1G7KH61_9BACT</name>
<sequence length="147" mass="16479">MFAVLMLTAVTSAYALPRVGEDAVVKQLVDNFLKAEQSYDATSLAKMISESYVEVSPAGEVDEHDRFLSFYTPEKKTDWPPMSTSDISVRMFGDTAIEIVKFTYQMPQPDGGTRSMEMRGSFIAQRENGTWKLLGAHYTGIRHPQSK</sequence>
<dbReference type="Proteomes" id="UP000182427">
    <property type="component" value="Chromosome I"/>
</dbReference>
<evidence type="ECO:0000313" key="2">
    <source>
        <dbReference type="EMBL" id="SDF36169.1"/>
    </source>
</evidence>
<gene>
    <name evidence="2" type="ORF">SAMN05444167_2173</name>
</gene>
<proteinExistence type="predicted"/>
<organism evidence="2 3">
    <name type="scientific">Terriglobus roseus</name>
    <dbReference type="NCBI Taxonomy" id="392734"/>
    <lineage>
        <taxon>Bacteria</taxon>
        <taxon>Pseudomonadati</taxon>
        <taxon>Acidobacteriota</taxon>
        <taxon>Terriglobia</taxon>
        <taxon>Terriglobales</taxon>
        <taxon>Acidobacteriaceae</taxon>
        <taxon>Terriglobus</taxon>
    </lineage>
</organism>
<dbReference type="Pfam" id="PF14534">
    <property type="entry name" value="DUF4440"/>
    <property type="match status" value="1"/>
</dbReference>
<accession>A0A1G7KH61</accession>
<reference evidence="2 3" key="1">
    <citation type="submission" date="2016-10" db="EMBL/GenBank/DDBJ databases">
        <authorList>
            <person name="de Groot N.N."/>
        </authorList>
    </citation>
    <scope>NUCLEOTIDE SEQUENCE [LARGE SCALE GENOMIC DNA]</scope>
    <source>
        <strain evidence="2 3">GAS232</strain>
    </source>
</reference>
<protein>
    <recommendedName>
        <fullName evidence="1">DUF4440 domain-containing protein</fullName>
    </recommendedName>
</protein>